<dbReference type="AlphaFoldDB" id="A0A4R6JYM0"/>
<dbReference type="InterPro" id="IPR036390">
    <property type="entry name" value="WH_DNA-bd_sf"/>
</dbReference>
<dbReference type="SMART" id="SM00418">
    <property type="entry name" value="HTH_ARSR"/>
    <property type="match status" value="1"/>
</dbReference>
<evidence type="ECO:0000313" key="5">
    <source>
        <dbReference type="EMBL" id="TDO41930.1"/>
    </source>
</evidence>
<reference evidence="5 6" key="1">
    <citation type="submission" date="2019-03" db="EMBL/GenBank/DDBJ databases">
        <title>Sequencing the genomes of 1000 actinobacteria strains.</title>
        <authorList>
            <person name="Klenk H.-P."/>
        </authorList>
    </citation>
    <scope>NUCLEOTIDE SEQUENCE [LARGE SCALE GENOMIC DNA]</scope>
    <source>
        <strain evidence="5 6">DSM 43805</strain>
    </source>
</reference>
<dbReference type="PANTHER" id="PTHR43132:SF6">
    <property type="entry name" value="HTH-TYPE TRANSCRIPTIONAL REPRESSOR CZRA"/>
    <property type="match status" value="1"/>
</dbReference>
<dbReference type="EMBL" id="SNWR01000001">
    <property type="protein sequence ID" value="TDO41930.1"/>
    <property type="molecule type" value="Genomic_DNA"/>
</dbReference>
<dbReference type="Pfam" id="PF01022">
    <property type="entry name" value="HTH_5"/>
    <property type="match status" value="1"/>
</dbReference>
<dbReference type="PANTHER" id="PTHR43132">
    <property type="entry name" value="ARSENICAL RESISTANCE OPERON REPRESSOR ARSR-RELATED"/>
    <property type="match status" value="1"/>
</dbReference>
<feature type="domain" description="HTH arsR-type" evidence="4">
    <location>
        <begin position="7"/>
        <end position="99"/>
    </location>
</feature>
<gene>
    <name evidence="5" type="ORF">C8E87_5690</name>
</gene>
<dbReference type="GO" id="GO:0003700">
    <property type="term" value="F:DNA-binding transcription factor activity"/>
    <property type="evidence" value="ECO:0007669"/>
    <property type="project" value="InterPro"/>
</dbReference>
<keyword evidence="1" id="KW-0805">Transcription regulation</keyword>
<dbReference type="NCBIfam" id="NF033788">
    <property type="entry name" value="HTH_metalloreg"/>
    <property type="match status" value="1"/>
</dbReference>
<accession>A0A4R6JYM0</accession>
<evidence type="ECO:0000256" key="2">
    <source>
        <dbReference type="ARBA" id="ARBA00023125"/>
    </source>
</evidence>
<comment type="caution">
    <text evidence="5">The sequence shown here is derived from an EMBL/GenBank/DDBJ whole genome shotgun (WGS) entry which is preliminary data.</text>
</comment>
<sequence length="99" mass="10799">MSAEPVISPNALAKAVAALRGMAYEHRLHILILLRAGEATPSALSEAVPAHATAVSHHLRNLIHAGLVQRRRRGRQVYYSLPNESIGRLVDEVLTYVAD</sequence>
<dbReference type="Proteomes" id="UP000294901">
    <property type="component" value="Unassembled WGS sequence"/>
</dbReference>
<dbReference type="RefSeq" id="WP_133875892.1">
    <property type="nucleotide sequence ID" value="NZ_BOMD01000064.1"/>
</dbReference>
<dbReference type="InterPro" id="IPR036388">
    <property type="entry name" value="WH-like_DNA-bd_sf"/>
</dbReference>
<evidence type="ECO:0000259" key="4">
    <source>
        <dbReference type="PROSITE" id="PS50987"/>
    </source>
</evidence>
<dbReference type="PROSITE" id="PS50987">
    <property type="entry name" value="HTH_ARSR_2"/>
    <property type="match status" value="1"/>
</dbReference>
<dbReference type="PRINTS" id="PR00778">
    <property type="entry name" value="HTHARSR"/>
</dbReference>
<keyword evidence="6" id="KW-1185">Reference proteome</keyword>
<dbReference type="SUPFAM" id="SSF46785">
    <property type="entry name" value="Winged helix' DNA-binding domain"/>
    <property type="match status" value="1"/>
</dbReference>
<proteinExistence type="predicted"/>
<evidence type="ECO:0000256" key="1">
    <source>
        <dbReference type="ARBA" id="ARBA00023015"/>
    </source>
</evidence>
<dbReference type="GO" id="GO:0003677">
    <property type="term" value="F:DNA binding"/>
    <property type="evidence" value="ECO:0007669"/>
    <property type="project" value="UniProtKB-KW"/>
</dbReference>
<evidence type="ECO:0000256" key="3">
    <source>
        <dbReference type="ARBA" id="ARBA00023163"/>
    </source>
</evidence>
<dbReference type="OrthoDB" id="3297742at2"/>
<dbReference type="Gene3D" id="1.10.10.10">
    <property type="entry name" value="Winged helix-like DNA-binding domain superfamily/Winged helix DNA-binding domain"/>
    <property type="match status" value="1"/>
</dbReference>
<organism evidence="5 6">
    <name type="scientific">Paractinoplanes brasiliensis</name>
    <dbReference type="NCBI Taxonomy" id="52695"/>
    <lineage>
        <taxon>Bacteria</taxon>
        <taxon>Bacillati</taxon>
        <taxon>Actinomycetota</taxon>
        <taxon>Actinomycetes</taxon>
        <taxon>Micromonosporales</taxon>
        <taxon>Micromonosporaceae</taxon>
        <taxon>Paractinoplanes</taxon>
    </lineage>
</organism>
<keyword evidence="3" id="KW-0804">Transcription</keyword>
<dbReference type="InterPro" id="IPR001845">
    <property type="entry name" value="HTH_ArsR_DNA-bd_dom"/>
</dbReference>
<protein>
    <submittedName>
        <fullName evidence="5">ArsR family transcriptional regulator</fullName>
    </submittedName>
</protein>
<keyword evidence="2" id="KW-0238">DNA-binding</keyword>
<evidence type="ECO:0000313" key="6">
    <source>
        <dbReference type="Proteomes" id="UP000294901"/>
    </source>
</evidence>
<dbReference type="InterPro" id="IPR051011">
    <property type="entry name" value="Metal_resp_trans_reg"/>
</dbReference>
<name>A0A4R6JYM0_9ACTN</name>